<dbReference type="RefSeq" id="WP_376802052.1">
    <property type="nucleotide sequence ID" value="NZ_DBNB01000034.1"/>
</dbReference>
<dbReference type="Gene3D" id="3.40.50.12370">
    <property type="match status" value="1"/>
</dbReference>
<dbReference type="EMBL" id="LWDL01000018">
    <property type="protein sequence ID" value="OQW51710.1"/>
    <property type="molecule type" value="Genomic_DNA"/>
</dbReference>
<accession>A0A1W9HWA1</accession>
<proteinExistence type="predicted"/>
<dbReference type="Pfam" id="PF00582">
    <property type="entry name" value="Usp"/>
    <property type="match status" value="1"/>
</dbReference>
<dbReference type="SUPFAM" id="SSF52402">
    <property type="entry name" value="Adenine nucleotide alpha hydrolases-like"/>
    <property type="match status" value="1"/>
</dbReference>
<evidence type="ECO:0000313" key="2">
    <source>
        <dbReference type="EMBL" id="OQW51710.1"/>
    </source>
</evidence>
<reference evidence="2 3" key="1">
    <citation type="journal article" date="2017" name="Water Res.">
        <title>Comammox in drinking water systems.</title>
        <authorList>
            <person name="Wang Y."/>
            <person name="Ma L."/>
            <person name="Mao Y."/>
            <person name="Jiang X."/>
            <person name="Xia Y."/>
            <person name="Yu K."/>
            <person name="Li B."/>
            <person name="Zhang T."/>
        </authorList>
    </citation>
    <scope>NUCLEOTIDE SEQUENCE [LARGE SCALE GENOMIC DNA]</scope>
    <source>
        <strain evidence="2">SG_bin8</strain>
    </source>
</reference>
<gene>
    <name evidence="2" type="ORF">A4S15_10885</name>
</gene>
<organism evidence="2 3">
    <name type="scientific">Candidatus Raskinella chloraquaticus</name>
    <dbReference type="NCBI Taxonomy" id="1951219"/>
    <lineage>
        <taxon>Bacteria</taxon>
        <taxon>Pseudomonadati</taxon>
        <taxon>Pseudomonadota</taxon>
        <taxon>Alphaproteobacteria</taxon>
        <taxon>Hyphomicrobiales</taxon>
        <taxon>Phreatobacteraceae</taxon>
        <taxon>Candidatus Raskinella</taxon>
    </lineage>
</organism>
<dbReference type="Proteomes" id="UP000192872">
    <property type="component" value="Unassembled WGS sequence"/>
</dbReference>
<evidence type="ECO:0000313" key="3">
    <source>
        <dbReference type="Proteomes" id="UP000192872"/>
    </source>
</evidence>
<dbReference type="STRING" id="1827387.A4S15_10885"/>
<dbReference type="CDD" id="cd00293">
    <property type="entry name" value="USP-like"/>
    <property type="match status" value="1"/>
</dbReference>
<feature type="domain" description="UspA" evidence="1">
    <location>
        <begin position="204"/>
        <end position="269"/>
    </location>
</feature>
<sequence>MKAILLPTEANESMNATFETARVFASFFASRIEGIDLAADLQFMLTGDLAEPLSAVMLEQQSSESRHMARQLFESFFATAQLGGATAAWREGVHATDGDLGAVARVYDITVLGRPGQGVKSARMASLEAALFESGRAILVAPPVPAATMCNHVMIAWNHSTETARAVAMANDVLARAKKITILTVEGSTIIGPTGDDLAAHLRLRGLAVDAVTVKPTPRGSGDTILSEARERSCDLLIKGAYTQSRLRQMFFGGATSHILAHTAVPVFMAN</sequence>
<name>A0A1W9HWA1_9HYPH</name>
<evidence type="ECO:0000259" key="1">
    <source>
        <dbReference type="Pfam" id="PF00582"/>
    </source>
</evidence>
<protein>
    <recommendedName>
        <fullName evidence="1">UspA domain-containing protein</fullName>
    </recommendedName>
</protein>
<comment type="caution">
    <text evidence="2">The sequence shown here is derived from an EMBL/GenBank/DDBJ whole genome shotgun (WGS) entry which is preliminary data.</text>
</comment>
<dbReference type="InterPro" id="IPR006016">
    <property type="entry name" value="UspA"/>
</dbReference>
<dbReference type="AlphaFoldDB" id="A0A1W9HWA1"/>